<dbReference type="Pfam" id="PF13019">
    <property type="entry name" value="Sde2_N_Ubi_yeast"/>
    <property type="match status" value="1"/>
</dbReference>
<evidence type="ECO:0000256" key="3">
    <source>
        <dbReference type="ARBA" id="ARBA00008726"/>
    </source>
</evidence>
<feature type="compositionally biased region" description="Basic and acidic residues" evidence="9">
    <location>
        <begin position="202"/>
        <end position="229"/>
    </location>
</feature>
<keyword evidence="8" id="KW-0131">Cell cycle</keyword>
<feature type="domain" description="SDE2-like" evidence="11">
    <location>
        <begin position="99"/>
        <end position="215"/>
    </location>
</feature>
<keyword evidence="7" id="KW-0539">Nucleus</keyword>
<feature type="compositionally biased region" description="Polar residues" evidence="9">
    <location>
        <begin position="123"/>
        <end position="133"/>
    </location>
</feature>
<keyword evidence="5" id="KW-0507">mRNA processing</keyword>
<evidence type="ECO:0000256" key="4">
    <source>
        <dbReference type="ARBA" id="ARBA00022490"/>
    </source>
</evidence>
<evidence type="ECO:0000256" key="2">
    <source>
        <dbReference type="ARBA" id="ARBA00004496"/>
    </source>
</evidence>
<comment type="similarity">
    <text evidence="3">Belongs to the SDE2 family.</text>
</comment>
<evidence type="ECO:0000256" key="6">
    <source>
        <dbReference type="ARBA" id="ARBA00023187"/>
    </source>
</evidence>
<evidence type="ECO:0008006" key="14">
    <source>
        <dbReference type="Google" id="ProtNLM"/>
    </source>
</evidence>
<dbReference type="GO" id="GO:0006397">
    <property type="term" value="P:mRNA processing"/>
    <property type="evidence" value="ECO:0007669"/>
    <property type="project" value="UniProtKB-KW"/>
</dbReference>
<dbReference type="InterPro" id="IPR051421">
    <property type="entry name" value="RNA_Proc_DNA_Dmg_Regulator"/>
</dbReference>
<reference evidence="12" key="1">
    <citation type="journal article" date="2020" name="Stud. Mycol.">
        <title>101 Dothideomycetes genomes: a test case for predicting lifestyles and emergence of pathogens.</title>
        <authorList>
            <person name="Haridas S."/>
            <person name="Albert R."/>
            <person name="Binder M."/>
            <person name="Bloem J."/>
            <person name="Labutti K."/>
            <person name="Salamov A."/>
            <person name="Andreopoulos B."/>
            <person name="Baker S."/>
            <person name="Barry K."/>
            <person name="Bills G."/>
            <person name="Bluhm B."/>
            <person name="Cannon C."/>
            <person name="Castanera R."/>
            <person name="Culley D."/>
            <person name="Daum C."/>
            <person name="Ezra D."/>
            <person name="Gonzalez J."/>
            <person name="Henrissat B."/>
            <person name="Kuo A."/>
            <person name="Liang C."/>
            <person name="Lipzen A."/>
            <person name="Lutzoni F."/>
            <person name="Magnuson J."/>
            <person name="Mondo S."/>
            <person name="Nolan M."/>
            <person name="Ohm R."/>
            <person name="Pangilinan J."/>
            <person name="Park H.-J."/>
            <person name="Ramirez L."/>
            <person name="Alfaro M."/>
            <person name="Sun H."/>
            <person name="Tritt A."/>
            <person name="Yoshinaga Y."/>
            <person name="Zwiers L.-H."/>
            <person name="Turgeon B."/>
            <person name="Goodwin S."/>
            <person name="Spatafora J."/>
            <person name="Crous P."/>
            <person name="Grigoriev I."/>
        </authorList>
    </citation>
    <scope>NUCLEOTIDE SEQUENCE</scope>
    <source>
        <strain evidence="12">CBS 116435</strain>
    </source>
</reference>
<keyword evidence="13" id="KW-1185">Reference proteome</keyword>
<dbReference type="OrthoDB" id="547031at2759"/>
<evidence type="ECO:0000256" key="7">
    <source>
        <dbReference type="ARBA" id="ARBA00023242"/>
    </source>
</evidence>
<protein>
    <recommendedName>
        <fullName evidence="14">Sde2 N-terminal ubiquitin domain-containing protein</fullName>
    </recommendedName>
</protein>
<gene>
    <name evidence="12" type="ORF">K431DRAFT_287609</name>
</gene>
<evidence type="ECO:0000313" key="13">
    <source>
        <dbReference type="Proteomes" id="UP000799441"/>
    </source>
</evidence>
<sequence length="307" mass="33150">MSQSDSVKMEAQEEQINILLATFAGLNLPRTMSLQVSPTATVDNVLSQISARLPSVLQTFIVSTNDNRQLLPSCHDPITNFTGHGSRMLPLRLSLPLCGGKGGFGSQLRAAGGRMSSRKNRNQQENASGSNRNLDGRRLRTVDEAKKLADYLAIKPEMEKREKEERKKRWEAVVEAADRREAEIKSGKAGAGGGRLDAEWVEGKEDAEEKTREAVLRAMREMEGMERTGSESSASILGDGDSDQPAGEGSPGSSPSDTGDQVGGARSFFGWDDEDDEDESDGEDAGEDGEPSEKVTYEGKGKAKAKA</sequence>
<dbReference type="InterPro" id="IPR053822">
    <property type="entry name" value="SDE2-like_dom"/>
</dbReference>
<organism evidence="12 13">
    <name type="scientific">Polychaeton citri CBS 116435</name>
    <dbReference type="NCBI Taxonomy" id="1314669"/>
    <lineage>
        <taxon>Eukaryota</taxon>
        <taxon>Fungi</taxon>
        <taxon>Dikarya</taxon>
        <taxon>Ascomycota</taxon>
        <taxon>Pezizomycotina</taxon>
        <taxon>Dothideomycetes</taxon>
        <taxon>Dothideomycetidae</taxon>
        <taxon>Capnodiales</taxon>
        <taxon>Capnodiaceae</taxon>
        <taxon>Polychaeton</taxon>
    </lineage>
</organism>
<dbReference type="EMBL" id="MU003824">
    <property type="protein sequence ID" value="KAF2718453.1"/>
    <property type="molecule type" value="Genomic_DNA"/>
</dbReference>
<dbReference type="AlphaFoldDB" id="A0A9P4UM34"/>
<comment type="caution">
    <text evidence="12">The sequence shown here is derived from an EMBL/GenBank/DDBJ whole genome shotgun (WGS) entry which is preliminary data.</text>
</comment>
<keyword evidence="4" id="KW-0963">Cytoplasm</keyword>
<dbReference type="GO" id="GO:0008380">
    <property type="term" value="P:RNA splicing"/>
    <property type="evidence" value="ECO:0007669"/>
    <property type="project" value="UniProtKB-KW"/>
</dbReference>
<evidence type="ECO:0000259" key="10">
    <source>
        <dbReference type="Pfam" id="PF13019"/>
    </source>
</evidence>
<proteinExistence type="inferred from homology"/>
<evidence type="ECO:0000256" key="5">
    <source>
        <dbReference type="ARBA" id="ARBA00022664"/>
    </source>
</evidence>
<feature type="compositionally biased region" description="Acidic residues" evidence="9">
    <location>
        <begin position="271"/>
        <end position="290"/>
    </location>
</feature>
<feature type="region of interest" description="Disordered" evidence="9">
    <location>
        <begin position="202"/>
        <end position="307"/>
    </location>
</feature>
<dbReference type="GO" id="GO:0005634">
    <property type="term" value="C:nucleus"/>
    <property type="evidence" value="ECO:0007669"/>
    <property type="project" value="UniProtKB-SubCell"/>
</dbReference>
<evidence type="ECO:0000256" key="9">
    <source>
        <dbReference type="SAM" id="MobiDB-lite"/>
    </source>
</evidence>
<dbReference type="Proteomes" id="UP000799441">
    <property type="component" value="Unassembled WGS sequence"/>
</dbReference>
<dbReference type="InterPro" id="IPR024974">
    <property type="entry name" value="Sde2_N"/>
</dbReference>
<dbReference type="PANTHER" id="PTHR12786">
    <property type="entry name" value="SPLICING FACTOR SF3A-RELATED"/>
    <property type="match status" value="1"/>
</dbReference>
<accession>A0A9P4UM34</accession>
<dbReference type="GO" id="GO:0005737">
    <property type="term" value="C:cytoplasm"/>
    <property type="evidence" value="ECO:0007669"/>
    <property type="project" value="UniProtKB-SubCell"/>
</dbReference>
<evidence type="ECO:0000259" key="11">
    <source>
        <dbReference type="Pfam" id="PF22782"/>
    </source>
</evidence>
<feature type="compositionally biased region" description="Basic and acidic residues" evidence="9">
    <location>
        <begin position="291"/>
        <end position="301"/>
    </location>
</feature>
<name>A0A9P4UM34_9PEZI</name>
<dbReference type="Pfam" id="PF22782">
    <property type="entry name" value="SDE2"/>
    <property type="match status" value="1"/>
</dbReference>
<evidence type="ECO:0000313" key="12">
    <source>
        <dbReference type="EMBL" id="KAF2718453.1"/>
    </source>
</evidence>
<dbReference type="PANTHER" id="PTHR12786:SF1">
    <property type="entry name" value="SPLICING REGULATOR SDE2"/>
    <property type="match status" value="1"/>
</dbReference>
<evidence type="ECO:0000256" key="8">
    <source>
        <dbReference type="ARBA" id="ARBA00023306"/>
    </source>
</evidence>
<feature type="region of interest" description="Disordered" evidence="9">
    <location>
        <begin position="108"/>
        <end position="135"/>
    </location>
</feature>
<comment type="subcellular location">
    <subcellularLocation>
        <location evidence="2">Cytoplasm</location>
    </subcellularLocation>
    <subcellularLocation>
        <location evidence="1">Nucleus</location>
    </subcellularLocation>
</comment>
<feature type="domain" description="Sde2 ubiquitin" evidence="10">
    <location>
        <begin position="16"/>
        <end position="98"/>
    </location>
</feature>
<evidence type="ECO:0000256" key="1">
    <source>
        <dbReference type="ARBA" id="ARBA00004123"/>
    </source>
</evidence>
<keyword evidence="6" id="KW-0508">mRNA splicing</keyword>